<evidence type="ECO:0000313" key="6">
    <source>
        <dbReference type="Proteomes" id="UP000694240"/>
    </source>
</evidence>
<dbReference type="GO" id="GO:0000149">
    <property type="term" value="F:SNARE binding"/>
    <property type="evidence" value="ECO:0007669"/>
    <property type="project" value="TreeGrafter"/>
</dbReference>
<dbReference type="GO" id="GO:0006906">
    <property type="term" value="P:vesicle fusion"/>
    <property type="evidence" value="ECO:0007669"/>
    <property type="project" value="TreeGrafter"/>
</dbReference>
<name>A0A8T2BWU3_9BRAS</name>
<evidence type="ECO:0000256" key="1">
    <source>
        <dbReference type="ARBA" id="ARBA00022448"/>
    </source>
</evidence>
<dbReference type="GO" id="GO:0012505">
    <property type="term" value="C:endomembrane system"/>
    <property type="evidence" value="ECO:0007669"/>
    <property type="project" value="TreeGrafter"/>
</dbReference>
<dbReference type="SMART" id="SM00397">
    <property type="entry name" value="t_SNARE"/>
    <property type="match status" value="1"/>
</dbReference>
<comment type="caution">
    <text evidence="5">The sequence shown here is derived from an EMBL/GenBank/DDBJ whole genome shotgun (WGS) entry which is preliminary data.</text>
</comment>
<dbReference type="GO" id="GO:0005484">
    <property type="term" value="F:SNAP receptor activity"/>
    <property type="evidence" value="ECO:0007669"/>
    <property type="project" value="TreeGrafter"/>
</dbReference>
<accession>A0A8T2BWU3</accession>
<evidence type="ECO:0000259" key="4">
    <source>
        <dbReference type="PROSITE" id="PS50192"/>
    </source>
</evidence>
<dbReference type="AlphaFoldDB" id="A0A8T2BWU3"/>
<dbReference type="CDD" id="cd15841">
    <property type="entry name" value="SNARE_Qc"/>
    <property type="match status" value="1"/>
</dbReference>
<feature type="domain" description="T-SNARE coiled-coil homology" evidence="4">
    <location>
        <begin position="135"/>
        <end position="197"/>
    </location>
</feature>
<keyword evidence="6" id="KW-1185">Reference proteome</keyword>
<protein>
    <submittedName>
        <fullName evidence="5">Target SNARE coiled-coil homology domain</fullName>
    </submittedName>
</protein>
<dbReference type="GO" id="GO:0031201">
    <property type="term" value="C:SNARE complex"/>
    <property type="evidence" value="ECO:0007669"/>
    <property type="project" value="TreeGrafter"/>
</dbReference>
<dbReference type="EMBL" id="JAEFBK010000006">
    <property type="protein sequence ID" value="KAG7591867.1"/>
    <property type="molecule type" value="Genomic_DNA"/>
</dbReference>
<keyword evidence="2" id="KW-0653">Protein transport</keyword>
<evidence type="ECO:0000256" key="3">
    <source>
        <dbReference type="SAM" id="Coils"/>
    </source>
</evidence>
<gene>
    <name evidence="5" type="ORF">ISN45_Aa01g008500</name>
</gene>
<organism evidence="5 6">
    <name type="scientific">Arabidopsis thaliana x Arabidopsis arenosa</name>
    <dbReference type="NCBI Taxonomy" id="1240361"/>
    <lineage>
        <taxon>Eukaryota</taxon>
        <taxon>Viridiplantae</taxon>
        <taxon>Streptophyta</taxon>
        <taxon>Embryophyta</taxon>
        <taxon>Tracheophyta</taxon>
        <taxon>Spermatophyta</taxon>
        <taxon>Magnoliopsida</taxon>
        <taxon>eudicotyledons</taxon>
        <taxon>Gunneridae</taxon>
        <taxon>Pentapetalae</taxon>
        <taxon>rosids</taxon>
        <taxon>malvids</taxon>
        <taxon>Brassicales</taxon>
        <taxon>Brassicaceae</taxon>
        <taxon>Camelineae</taxon>
        <taxon>Arabidopsis</taxon>
    </lineage>
</organism>
<keyword evidence="3" id="KW-0175">Coiled coil</keyword>
<evidence type="ECO:0000313" key="5">
    <source>
        <dbReference type="EMBL" id="KAG7591867.1"/>
    </source>
</evidence>
<sequence>MASSLDSWKGEHSKALKLSEEIDEMILERSSMAGTESYALPHASSMRRKITILATRVETLQYLVAKSPGKPISAKEMSRRKVMVEDLRSKANQMASALDMLKFSNIESLLRPEKQDDIMSRVIGMDNQGIVGLQRQVMKEQDEELEKLEATVMSVKHIALALNEELGLQKKLIDGLDHNVDVSASGVKKVQKRVDTGVCMSLLLSVLEVIGLADLIFSNPSDKVQEPRKD</sequence>
<evidence type="ECO:0000256" key="2">
    <source>
        <dbReference type="ARBA" id="ARBA00022927"/>
    </source>
</evidence>
<dbReference type="GO" id="GO:0006886">
    <property type="term" value="P:intracellular protein transport"/>
    <property type="evidence" value="ECO:0007669"/>
    <property type="project" value="TreeGrafter"/>
</dbReference>
<keyword evidence="1" id="KW-0813">Transport</keyword>
<reference evidence="5 6" key="1">
    <citation type="submission" date="2020-12" db="EMBL/GenBank/DDBJ databases">
        <title>Concerted genomic and epigenomic changes stabilize Arabidopsis allopolyploids.</title>
        <authorList>
            <person name="Chen Z."/>
        </authorList>
    </citation>
    <scope>NUCLEOTIDE SEQUENCE [LARGE SCALE GENOMIC DNA]</scope>
    <source>
        <strain evidence="5">Allo738</strain>
        <tissue evidence="5">Leaf</tissue>
    </source>
</reference>
<proteinExistence type="predicted"/>
<dbReference type="PANTHER" id="PTHR19957">
    <property type="entry name" value="SYNTAXIN"/>
    <property type="match status" value="1"/>
</dbReference>
<dbReference type="PANTHER" id="PTHR19957:SF285">
    <property type="entry name" value="SYNTAXIN-51-RELATED"/>
    <property type="match status" value="1"/>
</dbReference>
<dbReference type="Proteomes" id="UP000694240">
    <property type="component" value="Chromosome 6"/>
</dbReference>
<dbReference type="GO" id="GO:0048278">
    <property type="term" value="P:vesicle docking"/>
    <property type="evidence" value="ECO:0007669"/>
    <property type="project" value="TreeGrafter"/>
</dbReference>
<dbReference type="PROSITE" id="PS50192">
    <property type="entry name" value="T_SNARE"/>
    <property type="match status" value="1"/>
</dbReference>
<dbReference type="InterPro" id="IPR045242">
    <property type="entry name" value="Syntaxin"/>
</dbReference>
<feature type="coiled-coil region" evidence="3">
    <location>
        <begin position="131"/>
        <end position="158"/>
    </location>
</feature>
<dbReference type="InterPro" id="IPR000727">
    <property type="entry name" value="T_SNARE_dom"/>
</dbReference>